<evidence type="ECO:0000256" key="1">
    <source>
        <dbReference type="SAM" id="MobiDB-lite"/>
    </source>
</evidence>
<organism evidence="2 3">
    <name type="scientific">Sphingobium chlorophenolicum</name>
    <dbReference type="NCBI Taxonomy" id="46429"/>
    <lineage>
        <taxon>Bacteria</taxon>
        <taxon>Pseudomonadati</taxon>
        <taxon>Pseudomonadota</taxon>
        <taxon>Alphaproteobacteria</taxon>
        <taxon>Sphingomonadales</taxon>
        <taxon>Sphingomonadaceae</taxon>
        <taxon>Sphingobium</taxon>
    </lineage>
</organism>
<comment type="caution">
    <text evidence="2">The sequence shown here is derived from an EMBL/GenBank/DDBJ whole genome shotgun (WGS) entry which is preliminary data.</text>
</comment>
<feature type="region of interest" description="Disordered" evidence="1">
    <location>
        <begin position="1"/>
        <end position="65"/>
    </location>
</feature>
<dbReference type="eggNOG" id="ENOG5032G14">
    <property type="taxonomic scope" value="Bacteria"/>
</dbReference>
<proteinExistence type="predicted"/>
<reference evidence="2 3" key="1">
    <citation type="submission" date="2014-02" db="EMBL/GenBank/DDBJ databases">
        <title>Whole genome sequence of Sphingobium chlorophenolicum NBRC 16172.</title>
        <authorList>
            <person name="Gan H.M."/>
            <person name="Gan H.Y."/>
            <person name="Chew T.H."/>
            <person name="Savka M.A."/>
        </authorList>
    </citation>
    <scope>NUCLEOTIDE SEQUENCE [LARGE SCALE GENOMIC DNA]</scope>
    <source>
        <strain evidence="2 3">NBRC 16172</strain>
    </source>
</reference>
<sequence length="65" mass="7144">MTGKTDPREDSETPRGPLGDALPGREKADPRTGGAQPQEKVEDRPNVGTVKPDDYPEKDREDSRP</sequence>
<feature type="compositionally biased region" description="Basic and acidic residues" evidence="1">
    <location>
        <begin position="1"/>
        <end position="13"/>
    </location>
</feature>
<gene>
    <name evidence="2" type="ORF">BV95_02312</name>
</gene>
<dbReference type="PATRIC" id="fig|46429.4.peg.2289"/>
<accession>A0A081RE25</accession>
<evidence type="ECO:0000313" key="2">
    <source>
        <dbReference type="EMBL" id="KEQ53448.1"/>
    </source>
</evidence>
<evidence type="ECO:0000313" key="3">
    <source>
        <dbReference type="Proteomes" id="UP000028411"/>
    </source>
</evidence>
<dbReference type="OrthoDB" id="7595223at2"/>
<dbReference type="AlphaFoldDB" id="A0A081RE25"/>
<dbReference type="RefSeq" id="WP_013848834.1">
    <property type="nucleotide sequence ID" value="NZ_JFHR01000023.1"/>
</dbReference>
<dbReference type="Proteomes" id="UP000028411">
    <property type="component" value="Unassembled WGS sequence"/>
</dbReference>
<dbReference type="EMBL" id="JFHR01000023">
    <property type="protein sequence ID" value="KEQ53448.1"/>
    <property type="molecule type" value="Genomic_DNA"/>
</dbReference>
<protein>
    <submittedName>
        <fullName evidence="2">Uncharacterized protein</fullName>
    </submittedName>
</protein>
<name>A0A081RE25_SPHCR</name>
<feature type="compositionally biased region" description="Basic and acidic residues" evidence="1">
    <location>
        <begin position="39"/>
        <end position="65"/>
    </location>
</feature>